<evidence type="ECO:0000313" key="2">
    <source>
        <dbReference type="Proteomes" id="UP000008291"/>
    </source>
</evidence>
<accession>Q3SG33</accession>
<dbReference type="AlphaFoldDB" id="Q3SG33"/>
<dbReference type="STRING" id="292415.Tbd_2470"/>
<gene>
    <name evidence="1" type="ordered locus">Tbd_2470</name>
</gene>
<dbReference type="KEGG" id="tbd:Tbd_2470"/>
<protein>
    <recommendedName>
        <fullName evidence="3">Serine/threonine protein kinase</fullName>
    </recommendedName>
</protein>
<dbReference type="EMBL" id="CP000116">
    <property type="protein sequence ID" value="AAZ98423.1"/>
    <property type="molecule type" value="Genomic_DNA"/>
</dbReference>
<dbReference type="HOGENOM" id="CLU_088530_0_0_4"/>
<proteinExistence type="predicted"/>
<sequence length="271" mass="29565">MPTDPPRLESRPEIEAEVAAMRGNGRHIAPVSWQGAPAWLKLAVAEPPAWRYQIQGAVARLLGLSALQPVRPRGGTAGIGNEAARLDALAAAGAHVPQVLARGADWLLISGIGRTTLESLLRHASGEARLAHWRTGAAYIHGVHAAGQYLGQPFARNLVWSPEGGLGAIDFEDDPLAVMRRDEAQMRDWIPYFFSTAVYFETDMATLCAEIEAALANETPRVRDGVARLMRRTAWVAIARRLPRALRRRDVVKTACYGELARQCRGRAGRA</sequence>
<dbReference type="eggNOG" id="COG1718">
    <property type="taxonomic scope" value="Bacteria"/>
</dbReference>
<name>Q3SG33_THIDA</name>
<evidence type="ECO:0008006" key="3">
    <source>
        <dbReference type="Google" id="ProtNLM"/>
    </source>
</evidence>
<dbReference type="InterPro" id="IPR011009">
    <property type="entry name" value="Kinase-like_dom_sf"/>
</dbReference>
<dbReference type="SUPFAM" id="SSF56112">
    <property type="entry name" value="Protein kinase-like (PK-like)"/>
    <property type="match status" value="1"/>
</dbReference>
<dbReference type="Proteomes" id="UP000008291">
    <property type="component" value="Chromosome"/>
</dbReference>
<reference evidence="1 2" key="1">
    <citation type="journal article" date="2006" name="J. Bacteriol.">
        <title>The genome sequence of the obligately chemolithoautotrophic, facultatively anaerobic bacterium Thiobacillus denitrificans.</title>
        <authorList>
            <person name="Beller H.R."/>
            <person name="Chain P.S."/>
            <person name="Letain T.E."/>
            <person name="Chakicherla A."/>
            <person name="Larimer F.W."/>
            <person name="Richardson P.M."/>
            <person name="Coleman M.A."/>
            <person name="Wood A.P."/>
            <person name="Kelly D.P."/>
        </authorList>
    </citation>
    <scope>NUCLEOTIDE SEQUENCE [LARGE SCALE GENOMIC DNA]</scope>
    <source>
        <strain evidence="1 2">ATCC 25259</strain>
    </source>
</reference>
<evidence type="ECO:0000313" key="1">
    <source>
        <dbReference type="EMBL" id="AAZ98423.1"/>
    </source>
</evidence>
<dbReference type="RefSeq" id="WP_011312982.1">
    <property type="nucleotide sequence ID" value="NC_007404.1"/>
</dbReference>
<organism evidence="1 2">
    <name type="scientific">Thiobacillus denitrificans (strain ATCC 25259 / T1)</name>
    <dbReference type="NCBI Taxonomy" id="292415"/>
    <lineage>
        <taxon>Bacteria</taxon>
        <taxon>Pseudomonadati</taxon>
        <taxon>Pseudomonadota</taxon>
        <taxon>Betaproteobacteria</taxon>
        <taxon>Nitrosomonadales</taxon>
        <taxon>Thiobacillaceae</taxon>
        <taxon>Thiobacillus</taxon>
    </lineage>
</organism>
<dbReference type="OrthoDB" id="8028712at2"/>
<keyword evidence="2" id="KW-1185">Reference proteome</keyword>